<accession>A0A2P4X4E0</accession>
<dbReference type="AlphaFoldDB" id="A0A2P4X4E0"/>
<keyword evidence="1" id="KW-0472">Membrane</keyword>
<sequence>MSRNSRGYDFRDWILGQLHATLFTELIRLAFMGCDEQPFSQFVQMLSICTVYFYVYALDLICVEALRAVMEGGSVAAKRSIASKLPDRYGLIHDGWTHMSEHYLGVFACIEVNGQVKTPYDMYGSSYKRAR</sequence>
<feature type="transmembrane region" description="Helical" evidence="1">
    <location>
        <begin position="51"/>
        <end position="70"/>
    </location>
</feature>
<name>A0A2P4X4E0_9STRA</name>
<proteinExistence type="predicted"/>
<gene>
    <name evidence="2" type="ORF">PHPALM_30733</name>
</gene>
<keyword evidence="1" id="KW-0812">Transmembrane</keyword>
<reference evidence="2 3" key="1">
    <citation type="journal article" date="2017" name="Genome Biol. Evol.">
        <title>Phytophthora megakarya and P. palmivora, closely related causal agents of cacao black pod rot, underwent increases in genome sizes and gene numbers by different mechanisms.</title>
        <authorList>
            <person name="Ali S.S."/>
            <person name="Shao J."/>
            <person name="Lary D.J."/>
            <person name="Kronmiller B."/>
            <person name="Shen D."/>
            <person name="Strem M.D."/>
            <person name="Amoako-Attah I."/>
            <person name="Akrofi A.Y."/>
            <person name="Begoude B.A."/>
            <person name="Ten Hoopen G.M."/>
            <person name="Coulibaly K."/>
            <person name="Kebe B.I."/>
            <person name="Melnick R.L."/>
            <person name="Guiltinan M.J."/>
            <person name="Tyler B.M."/>
            <person name="Meinhardt L.W."/>
            <person name="Bailey B.A."/>
        </authorList>
    </citation>
    <scope>NUCLEOTIDE SEQUENCE [LARGE SCALE GENOMIC DNA]</scope>
    <source>
        <strain evidence="3">sbr112.9</strain>
    </source>
</reference>
<dbReference type="PANTHER" id="PTHR40866">
    <property type="entry name" value="BED-TYPE DOMAIN-CONTAINING PROTEIN"/>
    <property type="match status" value="1"/>
</dbReference>
<evidence type="ECO:0000256" key="1">
    <source>
        <dbReference type="SAM" id="Phobius"/>
    </source>
</evidence>
<dbReference type="EMBL" id="NCKW01016874">
    <property type="protein sequence ID" value="POM60417.1"/>
    <property type="molecule type" value="Genomic_DNA"/>
</dbReference>
<keyword evidence="3" id="KW-1185">Reference proteome</keyword>
<evidence type="ECO:0000313" key="2">
    <source>
        <dbReference type="EMBL" id="POM60417.1"/>
    </source>
</evidence>
<dbReference type="Proteomes" id="UP000237271">
    <property type="component" value="Unassembled WGS sequence"/>
</dbReference>
<dbReference type="PANTHER" id="PTHR40866:SF1">
    <property type="entry name" value="BED-TYPE DOMAIN-CONTAINING PROTEIN"/>
    <property type="match status" value="1"/>
</dbReference>
<keyword evidence="1" id="KW-1133">Transmembrane helix</keyword>
<dbReference type="OrthoDB" id="126525at2759"/>
<organism evidence="2 3">
    <name type="scientific">Phytophthora palmivora</name>
    <dbReference type="NCBI Taxonomy" id="4796"/>
    <lineage>
        <taxon>Eukaryota</taxon>
        <taxon>Sar</taxon>
        <taxon>Stramenopiles</taxon>
        <taxon>Oomycota</taxon>
        <taxon>Peronosporomycetes</taxon>
        <taxon>Peronosporales</taxon>
        <taxon>Peronosporaceae</taxon>
        <taxon>Phytophthora</taxon>
    </lineage>
</organism>
<comment type="caution">
    <text evidence="2">The sequence shown here is derived from an EMBL/GenBank/DDBJ whole genome shotgun (WGS) entry which is preliminary data.</text>
</comment>
<feature type="transmembrane region" description="Helical" evidence="1">
    <location>
        <begin position="12"/>
        <end position="31"/>
    </location>
</feature>
<evidence type="ECO:0000313" key="3">
    <source>
        <dbReference type="Proteomes" id="UP000237271"/>
    </source>
</evidence>
<protein>
    <submittedName>
        <fullName evidence="2">Uncharacterized protein</fullName>
    </submittedName>
</protein>